<evidence type="ECO:0000256" key="2">
    <source>
        <dbReference type="SAM" id="SignalP"/>
    </source>
</evidence>
<dbReference type="Proteomes" id="UP001319121">
    <property type="component" value="Chromosome"/>
</dbReference>
<dbReference type="RefSeq" id="WP_212784828.1">
    <property type="nucleotide sequence ID" value="NZ_AP019536.1"/>
</dbReference>
<evidence type="ECO:0000313" key="4">
    <source>
        <dbReference type="Proteomes" id="UP001319121"/>
    </source>
</evidence>
<dbReference type="InterPro" id="IPR023366">
    <property type="entry name" value="ATP_synth_asu-like_sf"/>
</dbReference>
<reference evidence="3 4" key="1">
    <citation type="submission" date="2019-03" db="EMBL/GenBank/DDBJ databases">
        <title>Complete genome sequence of Ferrigenium kumadai strain An22, a microaerophilic iron-oxidizing bacterium isolated from a paddy field soil.</title>
        <authorList>
            <person name="Watanabe T."/>
            <person name="Asakawa S."/>
        </authorList>
    </citation>
    <scope>NUCLEOTIDE SEQUENCE [LARGE SCALE GENOMIC DNA]</scope>
    <source>
        <strain evidence="3 4">An22</strain>
    </source>
</reference>
<proteinExistence type="predicted"/>
<keyword evidence="2" id="KW-0732">Signal</keyword>
<evidence type="ECO:0000256" key="1">
    <source>
        <dbReference type="SAM" id="MobiDB-lite"/>
    </source>
</evidence>
<keyword evidence="4" id="KW-1185">Reference proteome</keyword>
<organism evidence="3 4">
    <name type="scientific">Ferrigenium kumadai</name>
    <dbReference type="NCBI Taxonomy" id="1682490"/>
    <lineage>
        <taxon>Bacteria</taxon>
        <taxon>Pseudomonadati</taxon>
        <taxon>Pseudomonadota</taxon>
        <taxon>Betaproteobacteria</taxon>
        <taxon>Nitrosomonadales</taxon>
        <taxon>Gallionellaceae</taxon>
        <taxon>Ferrigenium</taxon>
    </lineage>
</organism>
<feature type="signal peptide" evidence="2">
    <location>
        <begin position="1"/>
        <end position="24"/>
    </location>
</feature>
<dbReference type="EMBL" id="AP019536">
    <property type="protein sequence ID" value="BBI99583.1"/>
    <property type="molecule type" value="Genomic_DNA"/>
</dbReference>
<gene>
    <name evidence="3" type="ORF">FGKAn22_12760</name>
</gene>
<dbReference type="AlphaFoldDB" id="A0AAN1SYT5"/>
<accession>A0AAN1SYT5</accession>
<dbReference type="Gene3D" id="2.40.30.20">
    <property type="match status" value="2"/>
</dbReference>
<evidence type="ECO:0008006" key="5">
    <source>
        <dbReference type="Google" id="ProtNLM"/>
    </source>
</evidence>
<feature type="region of interest" description="Disordered" evidence="1">
    <location>
        <begin position="733"/>
        <end position="754"/>
    </location>
</feature>
<name>A0AAN1SYT5_9PROT</name>
<protein>
    <recommendedName>
        <fullName evidence="5">VWFA domain-containing protein</fullName>
    </recommendedName>
</protein>
<dbReference type="KEGG" id="fku:FGKAn22_12760"/>
<evidence type="ECO:0000313" key="3">
    <source>
        <dbReference type="EMBL" id="BBI99583.1"/>
    </source>
</evidence>
<feature type="chain" id="PRO_5042968801" description="VWFA domain-containing protein" evidence="2">
    <location>
        <begin position="25"/>
        <end position="771"/>
    </location>
</feature>
<sequence>MNQIRLILSGMLAALLGYSIPCDAEDIDIYSGLGILGNVPNVLLVLDNAANFSSSSAGSTCIIDGVATAMSGSVGGIEQCALYNVVNGLPVNPDGSARVNIGVMVYNSNNIRDVNNANCGAVSSTGGCLAQPLIAMDAAHKPGLLAWIKSWTTTGGTGNGAIKASGEATAATMQEAWAYYHGSTGLSGRSYADIKPPAGCQKNFVIFIGNSFSSSGTPGDAPDSASNALNNAPGVTAAQKTLITNRVSTSCGAFTFPTSAHETKGFYADEWARYMNQADLYSTPTGVQNITTYTVGILGASCQSEYAALLTNMARYGAGKYFATNDYSSLVVAILKILNEVQAVNSVFSSSSLPVSSNAQGTFLNQIYMGMFRPDAGALPRWAGNLKQYSFILDPATGSLQLGDSIGNPALDSSGTGFLSPNAVSFWTCSRTDNPYYTGTLTATQQALLAANGQTCATDPVSTVDPATGGFWINYPSMLNSAGKGFDLPDGELVEKGGAGQRIRLTNLSDDYSDPAGATTNPRKLYTYCPSGTSCNADLTNAANAFDTANTNITAVMFGGSSSVNITNLTRSGTTTTVTTAGNHGFTTGDSITIANATPDNYNGTFTIAVTDATHFTYPIAEYPPTPATGTYTASKPGTPRSILLLTRSGTTMTAISLAHGFTVGNTVTLSGANQPEYNGTFTITNATTDTFTFTISATENRYPRWQHLHQHSESDRRLPVALHVHRNHQCTERVSPGGGANCGPNDGNGNDQLQSRLQYGQSRHADRCRG</sequence>